<dbReference type="InterPro" id="IPR013783">
    <property type="entry name" value="Ig-like_fold"/>
</dbReference>
<dbReference type="Gene3D" id="2.60.40.10">
    <property type="entry name" value="Immunoglobulins"/>
    <property type="match status" value="4"/>
</dbReference>
<dbReference type="RefSeq" id="WP_186507240.1">
    <property type="nucleotide sequence ID" value="NZ_JACNEP010000009.1"/>
</dbReference>
<dbReference type="Pfam" id="PF17957">
    <property type="entry name" value="Big_7"/>
    <property type="match status" value="2"/>
</dbReference>
<protein>
    <recommendedName>
        <fullName evidence="1">Fibronectin type-III domain-containing protein</fullName>
    </recommendedName>
</protein>
<dbReference type="InterPro" id="IPR015919">
    <property type="entry name" value="Cadherin-like_sf"/>
</dbReference>
<organism evidence="2 3">
    <name type="scientific">Neptunicella marina</name>
    <dbReference type="NCBI Taxonomy" id="2125989"/>
    <lineage>
        <taxon>Bacteria</taxon>
        <taxon>Pseudomonadati</taxon>
        <taxon>Pseudomonadota</taxon>
        <taxon>Gammaproteobacteria</taxon>
        <taxon>Alteromonadales</taxon>
        <taxon>Alteromonadaceae</taxon>
        <taxon>Neptunicella</taxon>
    </lineage>
</organism>
<dbReference type="GO" id="GO:0005509">
    <property type="term" value="F:calcium ion binding"/>
    <property type="evidence" value="ECO:0007669"/>
    <property type="project" value="InterPro"/>
</dbReference>
<accession>A0A8J6IV05</accession>
<dbReference type="AlphaFoldDB" id="A0A8J6IV05"/>
<reference evidence="2" key="2">
    <citation type="submission" date="2020-08" db="EMBL/GenBank/DDBJ databases">
        <authorList>
            <person name="Lai Q."/>
        </authorList>
    </citation>
    <scope>NUCLEOTIDE SEQUENCE</scope>
    <source>
        <strain evidence="2">S27-2</strain>
    </source>
</reference>
<evidence type="ECO:0000313" key="2">
    <source>
        <dbReference type="EMBL" id="MBC3766714.1"/>
    </source>
</evidence>
<evidence type="ECO:0000313" key="3">
    <source>
        <dbReference type="Proteomes" id="UP000601768"/>
    </source>
</evidence>
<reference evidence="2" key="1">
    <citation type="journal article" date="2018" name="Int. J. Syst. Evol. Microbiol.">
        <title>Neptunicella marina gen. nov., sp. nov., isolated from surface seawater.</title>
        <authorList>
            <person name="Liu X."/>
            <person name="Lai Q."/>
            <person name="Du Y."/>
            <person name="Zhang X."/>
            <person name="Liu Z."/>
            <person name="Sun F."/>
            <person name="Shao Z."/>
        </authorList>
    </citation>
    <scope>NUCLEOTIDE SEQUENCE</scope>
    <source>
        <strain evidence="2">S27-2</strain>
    </source>
</reference>
<dbReference type="GO" id="GO:0016020">
    <property type="term" value="C:membrane"/>
    <property type="evidence" value="ECO:0007669"/>
    <property type="project" value="InterPro"/>
</dbReference>
<dbReference type="SUPFAM" id="SSF49313">
    <property type="entry name" value="Cadherin-like"/>
    <property type="match status" value="1"/>
</dbReference>
<dbReference type="EMBL" id="JACNEP010000009">
    <property type="protein sequence ID" value="MBC3766714.1"/>
    <property type="molecule type" value="Genomic_DNA"/>
</dbReference>
<sequence length="659" mass="69138">MIGDYNGDGFDDVISFGQTPGKPVFVHFSSDKGHFSANDLHQLPTQIGGVDWNTSEHSLFNRKNTDGKGVDVVRNNNAIGGLDEEGNVLDDQGNIAQLSLDELNSEKCRQLAYSPEVETVETTCAPQYKDAVAGGVTTFAVPIDEDEPPPTPVSSPMISGGSYHAVNESYTVTAPSVPGAEDYLHYESTNNSSYTSVGGYGKSFSTSQSSYGYRYYKYKVCNINGCSGYSPYIRIFIYTTPSTVNNFGISSTSINYGQSVTLSWTKSGGLISSGFYQKKEVSPSGSERNFSNTSQGSGTNFSFSATPSSGAGTYTYKVRACNPNNLCGGWQSKTVSVSIPNTPPTISNIPNQTMDMNQSKGPIGFTVGDLETPAGNLTLSKSTSNATLLPTSGISFVGGSGANRVVTLTPNAGQFGTATINITVKDGGNLTASDSFTVTVVPNAEPTVSPSSPTNGASYLTTDNVTASASASDSDGSIAHVAFKLDSGSWQVDTSSPYSVDFGTLSAGSHTISYRAKDNDGAYSTVTSRSFTVEAQNLKPTVSPSSPTNGASYLTTDNVTASASASDSDGSIAHVAFKLDSGSWQVDTSSPYSVDFGTLSAGSHTISYRAKDNDGTYSTVTSRSFTVEAPQQTGRRVVFIHTDLLGSPAAETDQQGNAQ</sequence>
<dbReference type="Proteomes" id="UP000601768">
    <property type="component" value="Unassembled WGS sequence"/>
</dbReference>
<name>A0A8J6IV05_9ALTE</name>
<evidence type="ECO:0000259" key="1">
    <source>
        <dbReference type="PROSITE" id="PS50853"/>
    </source>
</evidence>
<keyword evidence="3" id="KW-1185">Reference proteome</keyword>
<proteinExistence type="predicted"/>
<dbReference type="InterPro" id="IPR003961">
    <property type="entry name" value="FN3_dom"/>
</dbReference>
<comment type="caution">
    <text evidence="2">The sequence shown here is derived from an EMBL/GenBank/DDBJ whole genome shotgun (WGS) entry which is preliminary data.</text>
</comment>
<dbReference type="PROSITE" id="PS50853">
    <property type="entry name" value="FN3"/>
    <property type="match status" value="1"/>
</dbReference>
<feature type="domain" description="Fibronectin type-III" evidence="1">
    <location>
        <begin position="240"/>
        <end position="345"/>
    </location>
</feature>
<gene>
    <name evidence="2" type="ORF">H8B19_12565</name>
</gene>